<dbReference type="InterPro" id="IPR036388">
    <property type="entry name" value="WH-like_DNA-bd_sf"/>
</dbReference>
<dbReference type="GO" id="GO:0006313">
    <property type="term" value="P:DNA transposition"/>
    <property type="evidence" value="ECO:0007669"/>
    <property type="project" value="InterPro"/>
</dbReference>
<proteinExistence type="predicted"/>
<evidence type="ECO:0000313" key="1">
    <source>
        <dbReference type="EMBL" id="MPM38132.1"/>
    </source>
</evidence>
<dbReference type="GO" id="GO:0004803">
    <property type="term" value="F:transposase activity"/>
    <property type="evidence" value="ECO:0007669"/>
    <property type="project" value="InterPro"/>
</dbReference>
<dbReference type="AlphaFoldDB" id="A0A644ZB70"/>
<sequence length="100" mass="11452">MSSRRNFSAEFKAKVVLEMLREEETLSQIAAKHKIHPNLLQRWKKTATEGLPGLFSDPRRKSAEDLGKDSTINDLYRQVGLLSMQLEWIKKKCGVDSFSS</sequence>
<dbReference type="SUPFAM" id="SSF48295">
    <property type="entry name" value="TrpR-like"/>
    <property type="match status" value="1"/>
</dbReference>
<dbReference type="InterPro" id="IPR010921">
    <property type="entry name" value="Trp_repressor/repl_initiator"/>
</dbReference>
<gene>
    <name evidence="1" type="ORF">SDC9_84759</name>
</gene>
<dbReference type="GO" id="GO:0043565">
    <property type="term" value="F:sequence-specific DNA binding"/>
    <property type="evidence" value="ECO:0007669"/>
    <property type="project" value="InterPro"/>
</dbReference>
<dbReference type="Gene3D" id="1.10.10.10">
    <property type="entry name" value="Winged helix-like DNA-binding domain superfamily/Winged helix DNA-binding domain"/>
    <property type="match status" value="1"/>
</dbReference>
<dbReference type="Pfam" id="PF01527">
    <property type="entry name" value="HTH_Tnp_1"/>
    <property type="match status" value="1"/>
</dbReference>
<dbReference type="EMBL" id="VSSQ01008181">
    <property type="protein sequence ID" value="MPM38132.1"/>
    <property type="molecule type" value="Genomic_DNA"/>
</dbReference>
<organism evidence="1">
    <name type="scientific">bioreactor metagenome</name>
    <dbReference type="NCBI Taxonomy" id="1076179"/>
    <lineage>
        <taxon>unclassified sequences</taxon>
        <taxon>metagenomes</taxon>
        <taxon>ecological metagenomes</taxon>
    </lineage>
</organism>
<protein>
    <recommendedName>
        <fullName evidence="2">Transposase</fullName>
    </recommendedName>
</protein>
<comment type="caution">
    <text evidence="1">The sequence shown here is derived from an EMBL/GenBank/DDBJ whole genome shotgun (WGS) entry which is preliminary data.</text>
</comment>
<accession>A0A644ZB70</accession>
<name>A0A644ZB70_9ZZZZ</name>
<reference evidence="1" key="1">
    <citation type="submission" date="2019-08" db="EMBL/GenBank/DDBJ databases">
        <authorList>
            <person name="Kucharzyk K."/>
            <person name="Murdoch R.W."/>
            <person name="Higgins S."/>
            <person name="Loffler F."/>
        </authorList>
    </citation>
    <scope>NUCLEOTIDE SEQUENCE</scope>
</reference>
<dbReference type="InterPro" id="IPR002514">
    <property type="entry name" value="Transposase_8"/>
</dbReference>
<evidence type="ECO:0008006" key="2">
    <source>
        <dbReference type="Google" id="ProtNLM"/>
    </source>
</evidence>